<dbReference type="GO" id="GO:0006284">
    <property type="term" value="P:base-excision repair"/>
    <property type="evidence" value="ECO:0007669"/>
    <property type="project" value="InterPro"/>
</dbReference>
<dbReference type="SUPFAM" id="SSF57716">
    <property type="entry name" value="Glucocorticoid receptor-like (DNA-binding domain)"/>
    <property type="match status" value="1"/>
</dbReference>
<dbReference type="NCBIfam" id="TIGR00577">
    <property type="entry name" value="fpg"/>
    <property type="match status" value="1"/>
</dbReference>
<gene>
    <name evidence="15" type="primary">mutM</name>
    <name evidence="15" type="synonym">fpg</name>
    <name evidence="18" type="ORF">C8D93_11188</name>
</gene>
<dbReference type="GO" id="GO:0008270">
    <property type="term" value="F:zinc ion binding"/>
    <property type="evidence" value="ECO:0007669"/>
    <property type="project" value="UniProtKB-UniRule"/>
</dbReference>
<evidence type="ECO:0000256" key="5">
    <source>
        <dbReference type="ARBA" id="ARBA00022763"/>
    </source>
</evidence>
<evidence type="ECO:0000256" key="11">
    <source>
        <dbReference type="ARBA" id="ARBA00023239"/>
    </source>
</evidence>
<evidence type="ECO:0000256" key="4">
    <source>
        <dbReference type="ARBA" id="ARBA00022723"/>
    </source>
</evidence>
<name>A0A318E1X0_9GAMM</name>
<dbReference type="PROSITE" id="PS01242">
    <property type="entry name" value="ZF_FPG_1"/>
    <property type="match status" value="1"/>
</dbReference>
<organism evidence="18 19">
    <name type="scientific">Sinimarinibacterium flocculans</name>
    <dbReference type="NCBI Taxonomy" id="985250"/>
    <lineage>
        <taxon>Bacteria</taxon>
        <taxon>Pseudomonadati</taxon>
        <taxon>Pseudomonadota</taxon>
        <taxon>Gammaproteobacteria</taxon>
        <taxon>Nevskiales</taxon>
        <taxon>Nevskiaceae</taxon>
        <taxon>Sinimarinibacterium</taxon>
    </lineage>
</organism>
<dbReference type="Pfam" id="PF06827">
    <property type="entry name" value="zf-FPG_IleRS"/>
    <property type="match status" value="1"/>
</dbReference>
<keyword evidence="10 15" id="KW-0234">DNA repair</keyword>
<dbReference type="EC" id="4.2.99.18" evidence="15"/>
<dbReference type="NCBIfam" id="NF002211">
    <property type="entry name" value="PRK01103.1"/>
    <property type="match status" value="1"/>
</dbReference>
<dbReference type="SUPFAM" id="SSF81624">
    <property type="entry name" value="N-terminal domain of MutM-like DNA repair proteins"/>
    <property type="match status" value="1"/>
</dbReference>
<dbReference type="GO" id="GO:0003684">
    <property type="term" value="F:damaged DNA binding"/>
    <property type="evidence" value="ECO:0007669"/>
    <property type="project" value="InterPro"/>
</dbReference>
<comment type="catalytic activity">
    <reaction evidence="14 15">
        <text>2'-deoxyribonucleotide-(2'-deoxyribose 5'-phosphate)-2'-deoxyribonucleotide-DNA = a 3'-end 2'-deoxyribonucleotide-(2,3-dehydro-2,3-deoxyribose 5'-phosphate)-DNA + a 5'-end 5'-phospho-2'-deoxyribonucleoside-DNA + H(+)</text>
        <dbReference type="Rhea" id="RHEA:66592"/>
        <dbReference type="Rhea" id="RHEA-COMP:13180"/>
        <dbReference type="Rhea" id="RHEA-COMP:16897"/>
        <dbReference type="Rhea" id="RHEA-COMP:17067"/>
        <dbReference type="ChEBI" id="CHEBI:15378"/>
        <dbReference type="ChEBI" id="CHEBI:136412"/>
        <dbReference type="ChEBI" id="CHEBI:157695"/>
        <dbReference type="ChEBI" id="CHEBI:167181"/>
        <dbReference type="EC" id="4.2.99.18"/>
    </reaction>
</comment>
<evidence type="ECO:0000313" key="18">
    <source>
        <dbReference type="EMBL" id="PXV64916.1"/>
    </source>
</evidence>
<dbReference type="InterPro" id="IPR020629">
    <property type="entry name" value="FPG_Glyclase"/>
</dbReference>
<dbReference type="EC" id="3.2.2.23" evidence="15"/>
<keyword evidence="13 15" id="KW-0326">Glycosidase</keyword>
<keyword evidence="11 15" id="KW-0456">Lyase</keyword>
<evidence type="ECO:0000313" key="19">
    <source>
        <dbReference type="Proteomes" id="UP000248330"/>
    </source>
</evidence>
<dbReference type="PROSITE" id="PS51066">
    <property type="entry name" value="ZF_FPG_2"/>
    <property type="match status" value="1"/>
</dbReference>
<evidence type="ECO:0000256" key="12">
    <source>
        <dbReference type="ARBA" id="ARBA00023268"/>
    </source>
</evidence>
<evidence type="ECO:0000256" key="2">
    <source>
        <dbReference type="ARBA" id="ARBA00009409"/>
    </source>
</evidence>
<dbReference type="InterPro" id="IPR000214">
    <property type="entry name" value="Znf_DNA_glyclase/AP_lyase"/>
</dbReference>
<evidence type="ECO:0000256" key="9">
    <source>
        <dbReference type="ARBA" id="ARBA00023125"/>
    </source>
</evidence>
<feature type="domain" description="FPG-type" evidence="16">
    <location>
        <begin position="238"/>
        <end position="272"/>
    </location>
</feature>
<dbReference type="Gene3D" id="3.20.190.10">
    <property type="entry name" value="MutM-like, N-terminal"/>
    <property type="match status" value="1"/>
</dbReference>
<evidence type="ECO:0000256" key="8">
    <source>
        <dbReference type="ARBA" id="ARBA00022833"/>
    </source>
</evidence>
<dbReference type="Pfam" id="PF01149">
    <property type="entry name" value="Fapy_DNA_glyco"/>
    <property type="match status" value="1"/>
</dbReference>
<evidence type="ECO:0000256" key="15">
    <source>
        <dbReference type="HAMAP-Rule" id="MF_00103"/>
    </source>
</evidence>
<evidence type="ECO:0000256" key="1">
    <source>
        <dbReference type="ARBA" id="ARBA00001668"/>
    </source>
</evidence>
<comment type="caution">
    <text evidence="18">The sequence shown here is derived from an EMBL/GenBank/DDBJ whole genome shotgun (WGS) entry which is preliminary data.</text>
</comment>
<evidence type="ECO:0000256" key="7">
    <source>
        <dbReference type="ARBA" id="ARBA00022801"/>
    </source>
</evidence>
<protein>
    <recommendedName>
        <fullName evidence="15">Formamidopyrimidine-DNA glycosylase</fullName>
        <shortName evidence="15">Fapy-DNA glycosylase</shortName>
        <ecNumber evidence="15">3.2.2.23</ecNumber>
    </recommendedName>
    <alternativeName>
        <fullName evidence="15">DNA-(apurinic or apyrimidinic site) lyase MutM</fullName>
        <shortName evidence="15">AP lyase MutM</shortName>
        <ecNumber evidence="15">4.2.99.18</ecNumber>
    </alternativeName>
</protein>
<feature type="active site" description="Proton donor; for delta-elimination activity" evidence="15">
    <location>
        <position position="262"/>
    </location>
</feature>
<dbReference type="InterPro" id="IPR010663">
    <property type="entry name" value="Znf_FPG/IleRS"/>
</dbReference>
<keyword evidence="5 15" id="KW-0227">DNA damage</keyword>
<dbReference type="PANTHER" id="PTHR22993">
    <property type="entry name" value="FORMAMIDOPYRIMIDINE-DNA GLYCOSYLASE"/>
    <property type="match status" value="1"/>
</dbReference>
<dbReference type="RefSeq" id="WP_110266462.1">
    <property type="nucleotide sequence ID" value="NZ_CAKZQT010000005.1"/>
</dbReference>
<dbReference type="OrthoDB" id="9800855at2"/>
<feature type="binding site" evidence="15">
    <location>
        <position position="111"/>
    </location>
    <ligand>
        <name>DNA</name>
        <dbReference type="ChEBI" id="CHEBI:16991"/>
    </ligand>
</feature>
<dbReference type="PROSITE" id="PS51068">
    <property type="entry name" value="FPG_CAT"/>
    <property type="match status" value="1"/>
</dbReference>
<dbReference type="InterPro" id="IPR035937">
    <property type="entry name" value="FPG_N"/>
</dbReference>
<keyword evidence="4 15" id="KW-0479">Metal-binding</keyword>
<dbReference type="InterPro" id="IPR015887">
    <property type="entry name" value="DNA_glyclase_Znf_dom_DNA_BS"/>
</dbReference>
<accession>A0A318E1X0</accession>
<dbReference type="InterPro" id="IPR010979">
    <property type="entry name" value="Ribosomal_uS13-like_H2TH"/>
</dbReference>
<evidence type="ECO:0000259" key="17">
    <source>
        <dbReference type="PROSITE" id="PS51068"/>
    </source>
</evidence>
<feature type="binding site" evidence="15">
    <location>
        <position position="92"/>
    </location>
    <ligand>
        <name>DNA</name>
        <dbReference type="ChEBI" id="CHEBI:16991"/>
    </ligand>
</feature>
<evidence type="ECO:0000256" key="3">
    <source>
        <dbReference type="ARBA" id="ARBA00011245"/>
    </source>
</evidence>
<dbReference type="SUPFAM" id="SSF46946">
    <property type="entry name" value="S13-like H2TH domain"/>
    <property type="match status" value="1"/>
</dbReference>
<dbReference type="CDD" id="cd08966">
    <property type="entry name" value="EcFpg-like_N"/>
    <property type="match status" value="1"/>
</dbReference>
<keyword evidence="9 15" id="KW-0238">DNA-binding</keyword>
<keyword evidence="8 15" id="KW-0862">Zinc</keyword>
<dbReference type="Pfam" id="PF06831">
    <property type="entry name" value="H2TH"/>
    <property type="match status" value="1"/>
</dbReference>
<evidence type="ECO:0000256" key="13">
    <source>
        <dbReference type="ARBA" id="ARBA00023295"/>
    </source>
</evidence>
<evidence type="ECO:0000259" key="16">
    <source>
        <dbReference type="PROSITE" id="PS51066"/>
    </source>
</evidence>
<dbReference type="InterPro" id="IPR012319">
    <property type="entry name" value="FPG_cat"/>
</dbReference>
<keyword evidence="19" id="KW-1185">Reference proteome</keyword>
<feature type="active site" description="Schiff-base intermediate with DNA" evidence="15">
    <location>
        <position position="2"/>
    </location>
</feature>
<keyword evidence="7 15" id="KW-0378">Hydrolase</keyword>
<keyword evidence="12 15" id="KW-0511">Multifunctional enzyme</keyword>
<dbReference type="FunFam" id="1.10.8.50:FF:000003">
    <property type="entry name" value="Formamidopyrimidine-DNA glycosylase"/>
    <property type="match status" value="1"/>
</dbReference>
<dbReference type="InterPro" id="IPR015886">
    <property type="entry name" value="H2TH_FPG"/>
</dbReference>
<feature type="active site" description="Proton donor" evidence="15">
    <location>
        <position position="3"/>
    </location>
</feature>
<dbReference type="GO" id="GO:0140078">
    <property type="term" value="F:class I DNA-(apurinic or apyrimidinic site) endonuclease activity"/>
    <property type="evidence" value="ECO:0007669"/>
    <property type="project" value="UniProtKB-EC"/>
</dbReference>
<evidence type="ECO:0000256" key="14">
    <source>
        <dbReference type="ARBA" id="ARBA00044632"/>
    </source>
</evidence>
<comment type="subunit">
    <text evidence="3 15">Monomer.</text>
</comment>
<evidence type="ECO:0000256" key="10">
    <source>
        <dbReference type="ARBA" id="ARBA00023204"/>
    </source>
</evidence>
<dbReference type="SMART" id="SM01232">
    <property type="entry name" value="H2TH"/>
    <property type="match status" value="1"/>
</dbReference>
<comment type="similarity">
    <text evidence="2 15">Belongs to the FPG family.</text>
</comment>
<dbReference type="HAMAP" id="MF_00103">
    <property type="entry name" value="Fapy_DNA_glycosyl"/>
    <property type="match status" value="1"/>
</dbReference>
<dbReference type="Gene3D" id="1.10.8.50">
    <property type="match status" value="1"/>
</dbReference>
<feature type="binding site" evidence="15">
    <location>
        <position position="153"/>
    </location>
    <ligand>
        <name>DNA</name>
        <dbReference type="ChEBI" id="CHEBI:16991"/>
    </ligand>
</feature>
<reference evidence="18 19" key="1">
    <citation type="submission" date="2018-04" db="EMBL/GenBank/DDBJ databases">
        <title>Genomic Encyclopedia of Type Strains, Phase IV (KMG-IV): sequencing the most valuable type-strain genomes for metagenomic binning, comparative biology and taxonomic classification.</title>
        <authorList>
            <person name="Goeker M."/>
        </authorList>
    </citation>
    <scope>NUCLEOTIDE SEQUENCE [LARGE SCALE GENOMIC DNA]</scope>
    <source>
        <strain evidence="18 19">DSM 104150</strain>
    </source>
</reference>
<dbReference type="GO" id="GO:0034039">
    <property type="term" value="F:8-oxo-7,8-dihydroguanine DNA N-glycosylase activity"/>
    <property type="evidence" value="ECO:0007669"/>
    <property type="project" value="TreeGrafter"/>
</dbReference>
<feature type="active site" description="Proton donor; for beta-elimination activity" evidence="15">
    <location>
        <position position="58"/>
    </location>
</feature>
<dbReference type="AlphaFoldDB" id="A0A318E1X0"/>
<dbReference type="PANTHER" id="PTHR22993:SF9">
    <property type="entry name" value="FORMAMIDOPYRIMIDINE-DNA GLYCOSYLASE"/>
    <property type="match status" value="1"/>
</dbReference>
<comment type="function">
    <text evidence="15">Involved in base excision repair of DNA damaged by oxidation or by mutagenic agents. Acts as DNA glycosylase that recognizes and removes damaged bases. Has a preference for oxidized purines, such as 7,8-dihydro-8-oxoguanine (8-oxoG). Has AP (apurinic/apyrimidinic) lyase activity and introduces nicks in the DNA strand. Cleaves the DNA backbone by beta-delta elimination to generate a single-strand break at the site of the removed base with both 3'- and 5'-phosphates.</text>
</comment>
<dbReference type="SMART" id="SM00898">
    <property type="entry name" value="Fapy_DNA_glyco"/>
    <property type="match status" value="1"/>
</dbReference>
<evidence type="ECO:0000256" key="6">
    <source>
        <dbReference type="ARBA" id="ARBA00022771"/>
    </source>
</evidence>
<keyword evidence="6 15" id="KW-0863">Zinc-finger</keyword>
<proteinExistence type="inferred from homology"/>
<dbReference type="Proteomes" id="UP000248330">
    <property type="component" value="Unassembled WGS sequence"/>
</dbReference>
<comment type="cofactor">
    <cofactor evidence="15">
        <name>Zn(2+)</name>
        <dbReference type="ChEBI" id="CHEBI:29105"/>
    </cofactor>
    <text evidence="15">Binds 1 zinc ion per subunit.</text>
</comment>
<comment type="catalytic activity">
    <reaction evidence="1 15">
        <text>Hydrolysis of DNA containing ring-opened 7-methylguanine residues, releasing 2,6-diamino-4-hydroxy-5-(N-methyl)formamidopyrimidine.</text>
        <dbReference type="EC" id="3.2.2.23"/>
    </reaction>
</comment>
<sequence length="272" mass="30458">MPELPEVETVRRGLTPYLQHRRIAAATVREPRLRWPILAELPAKLAGRRVERIDRRGKYLIVVLDSGDRVILHLGMSGRILVLEPSVPLRKHDHVDWTLDSGRIMRFHDPRRFGAMLWWPAAETEHLLLRGMGPEPFSDAFDGDYLFRLSRGRSAAVKSFVMDGRIVVGAGNIYATEALFRAGIRPTRAAGKLTRADCARLAAHIREVLAEAVELGGTTLRDFAGADGASGYFQQALSVYGRDGEPCRVCASPIRRIVIGQRSSFYCTRCQR</sequence>
<dbReference type="FunFam" id="3.20.190.10:FF:000001">
    <property type="entry name" value="Formamidopyrimidine-DNA glycosylase"/>
    <property type="match status" value="1"/>
</dbReference>
<dbReference type="EMBL" id="QICN01000011">
    <property type="protein sequence ID" value="PXV64916.1"/>
    <property type="molecule type" value="Genomic_DNA"/>
</dbReference>
<feature type="domain" description="Formamidopyrimidine-DNA glycosylase catalytic" evidence="17">
    <location>
        <begin position="2"/>
        <end position="114"/>
    </location>
</feature>